<dbReference type="RefSeq" id="WP_152536176.1">
    <property type="nucleotide sequence ID" value="NZ_CP033366.1"/>
</dbReference>
<organism evidence="1 2">
    <name type="scientific">Mesorhizobium japonicum R7A</name>
    <dbReference type="NCBI Taxonomy" id="935547"/>
    <lineage>
        <taxon>Bacteria</taxon>
        <taxon>Pseudomonadati</taxon>
        <taxon>Pseudomonadota</taxon>
        <taxon>Alphaproteobacteria</taxon>
        <taxon>Hyphomicrobiales</taxon>
        <taxon>Phyllobacteriaceae</taxon>
        <taxon>Mesorhizobium</taxon>
    </lineage>
</organism>
<sequence length="77" mass="8046">MVFGTHEPTQNRLRPRGSAIDAAIDHPVFATALRGHDGAAFGAQHDLRVPTLTLVNIHVIENAGSGDATGDVSDAAF</sequence>
<name>A0ABX6MZG8_9HYPH</name>
<evidence type="ECO:0000313" key="2">
    <source>
        <dbReference type="Proteomes" id="UP000500892"/>
    </source>
</evidence>
<keyword evidence="2" id="KW-1185">Reference proteome</keyword>
<reference evidence="1 2" key="1">
    <citation type="submission" date="2020-04" db="EMBL/GenBank/DDBJ databases">
        <title>Mesorhizobium japonicum R7A epigenetic regulation of quorum sensing and ICE transfer.</title>
        <authorList>
            <person name="Ramsay J.P."/>
            <person name="Colombi E."/>
            <person name="Perry B.J."/>
            <person name="Staltari A."/>
        </authorList>
    </citation>
    <scope>NUCLEOTIDE SEQUENCE [LARGE SCALE GENOMIC DNA]</scope>
    <source>
        <strain evidence="1 2">R7A</strain>
    </source>
</reference>
<dbReference type="GeneID" id="66686313"/>
<evidence type="ECO:0000313" key="1">
    <source>
        <dbReference type="EMBL" id="QJF04812.1"/>
    </source>
</evidence>
<dbReference type="Proteomes" id="UP000500892">
    <property type="component" value="Chromosome"/>
</dbReference>
<protein>
    <submittedName>
        <fullName evidence="1">Uncharacterized protein</fullName>
    </submittedName>
</protein>
<gene>
    <name evidence="1" type="ORF">R7A2020_30165</name>
</gene>
<dbReference type="EMBL" id="CP051772">
    <property type="protein sequence ID" value="QJF04812.1"/>
    <property type="molecule type" value="Genomic_DNA"/>
</dbReference>
<proteinExistence type="predicted"/>
<accession>A0ABX6MZG8</accession>